<dbReference type="SUPFAM" id="SSF52833">
    <property type="entry name" value="Thioredoxin-like"/>
    <property type="match status" value="1"/>
</dbReference>
<organism evidence="1 2">
    <name type="scientific">Plasmopara halstedii</name>
    <name type="common">Downy mildew of sunflower</name>
    <dbReference type="NCBI Taxonomy" id="4781"/>
    <lineage>
        <taxon>Eukaryota</taxon>
        <taxon>Sar</taxon>
        <taxon>Stramenopiles</taxon>
        <taxon>Oomycota</taxon>
        <taxon>Peronosporomycetes</taxon>
        <taxon>Peronosporales</taxon>
        <taxon>Peronosporaceae</taxon>
        <taxon>Plasmopara</taxon>
    </lineage>
</organism>
<dbReference type="RefSeq" id="XP_024579373.1">
    <property type="nucleotide sequence ID" value="XM_024728947.1"/>
</dbReference>
<dbReference type="OrthoDB" id="157379at2759"/>
<dbReference type="GeneID" id="36408285"/>
<dbReference type="Gene3D" id="3.40.30.10">
    <property type="entry name" value="Glutaredoxin"/>
    <property type="match status" value="1"/>
</dbReference>
<dbReference type="AlphaFoldDB" id="A0A0P1ANZ4"/>
<proteinExistence type="predicted"/>
<reference evidence="2" key="1">
    <citation type="submission" date="2014-09" db="EMBL/GenBank/DDBJ databases">
        <authorList>
            <person name="Sharma Rahul"/>
            <person name="Thines Marco"/>
        </authorList>
    </citation>
    <scope>NUCLEOTIDE SEQUENCE [LARGE SCALE GENOMIC DNA]</scope>
</reference>
<dbReference type="InterPro" id="IPR036249">
    <property type="entry name" value="Thioredoxin-like_sf"/>
</dbReference>
<name>A0A0P1ANZ4_PLAHL</name>
<evidence type="ECO:0000313" key="1">
    <source>
        <dbReference type="EMBL" id="CEG43004.1"/>
    </source>
</evidence>
<dbReference type="EMBL" id="CCYD01000653">
    <property type="protein sequence ID" value="CEG43004.1"/>
    <property type="molecule type" value="Genomic_DNA"/>
</dbReference>
<evidence type="ECO:0000313" key="2">
    <source>
        <dbReference type="Proteomes" id="UP000054928"/>
    </source>
</evidence>
<keyword evidence="2" id="KW-1185">Reference proteome</keyword>
<dbReference type="Proteomes" id="UP000054928">
    <property type="component" value="Unassembled WGS sequence"/>
</dbReference>
<accession>A0A0P1ANZ4</accession>
<sequence length="273" mass="31285">MLPRKDVRLLYNCTFYPQLEPVILHSKYLEVSSSGPSPCTLPEARQKLKYRSCCEISLIYKIRLSCALSPDICVCLFDAISNGNDWLFKDYFFVLAVVFAVLVGGLCTEKYKQLEMSGRMQHARDLENVDFIYGDAVQLKLNTVTCILFFGTWCRKSRKALQILSILHQTMLAKAIQFVALTQESREELAMYEIKGRTSSNFCELKEFPFTIGIETGLISKEYLVKCNLYKVPQLFIVGKNKDILWYGNPCDQIVEIQICAALEQVDVKNFLM</sequence>
<protein>
    <submittedName>
        <fullName evidence="1">Thioredoxin-like fold</fullName>
    </submittedName>
</protein>